<dbReference type="RefSeq" id="WP_407878130.1">
    <property type="nucleotide sequence ID" value="NZ_BTHG01000010.1"/>
</dbReference>
<proteinExistence type="predicted"/>
<gene>
    <name evidence="2" type="ORF">fsci_19330</name>
</gene>
<dbReference type="InterPro" id="IPR038763">
    <property type="entry name" value="DHH_sf"/>
</dbReference>
<organism evidence="2 3">
    <name type="scientific">Francisella sciaenopsi</name>
    <dbReference type="NCBI Taxonomy" id="3055034"/>
    <lineage>
        <taxon>Bacteria</taxon>
        <taxon>Pseudomonadati</taxon>
        <taxon>Pseudomonadota</taxon>
        <taxon>Gammaproteobacteria</taxon>
        <taxon>Thiotrichales</taxon>
        <taxon>Francisellaceae</taxon>
        <taxon>Francisella</taxon>
    </lineage>
</organism>
<dbReference type="Proteomes" id="UP001628164">
    <property type="component" value="Unassembled WGS sequence"/>
</dbReference>
<evidence type="ECO:0000313" key="2">
    <source>
        <dbReference type="EMBL" id="GMN90445.1"/>
    </source>
</evidence>
<feature type="domain" description="DHHA1" evidence="1">
    <location>
        <begin position="234"/>
        <end position="315"/>
    </location>
</feature>
<dbReference type="SUPFAM" id="SSF64182">
    <property type="entry name" value="DHH phosphoesterases"/>
    <property type="match status" value="1"/>
</dbReference>
<accession>A0ABQ6PHQ7</accession>
<dbReference type="Pfam" id="PF02272">
    <property type="entry name" value="DHHA1"/>
    <property type="match status" value="1"/>
</dbReference>
<evidence type="ECO:0000259" key="1">
    <source>
        <dbReference type="Pfam" id="PF02272"/>
    </source>
</evidence>
<keyword evidence="3" id="KW-1185">Reference proteome</keyword>
<comment type="caution">
    <text evidence="2">The sequence shown here is derived from an EMBL/GenBank/DDBJ whole genome shotgun (WGS) entry which is preliminary data.</text>
</comment>
<name>A0ABQ6PHQ7_9GAMM</name>
<dbReference type="InterPro" id="IPR003156">
    <property type="entry name" value="DHHA1_dom"/>
</dbReference>
<evidence type="ECO:0000313" key="3">
    <source>
        <dbReference type="Proteomes" id="UP001628164"/>
    </source>
</evidence>
<protein>
    <submittedName>
        <fullName evidence="2">DHH family phosphoesterase</fullName>
    </submittedName>
</protein>
<dbReference type="EMBL" id="BTHG01000010">
    <property type="protein sequence ID" value="GMN90445.1"/>
    <property type="molecule type" value="Genomic_DNA"/>
</dbReference>
<sequence length="322" mass="35918">MYIDIFNGDADGILSLIQLRKALPVASDNHRLITGIKRDISLCKNISNQDANDAVVTVLDISYDKNYQDIERLLGCVNQIAYFDHHQADKLILNPKLKAHINTSADICTALLVSNSLGKKYHLWAIVAAYGDNLHHVADNEADLLKLNSEQKAQLKKLGILINYNGYGSAIDDLYYHPADLYHELIKYETPFDVIADTESCFYKLREGFASDSKNLDNLDVHNFDNIKLVKLPNQSWARRVSGTLGNDLANKYRDKAIIIATIKDNDNYLISLRAPKNKPFGAADICSQFATGGGREAAAGINDLQSGELQELINITRNMYS</sequence>
<reference evidence="2 3" key="1">
    <citation type="journal article" date="2024" name="Dis. Aquat. Organ.">
        <title>Francisella sciaenopsi sp. nov. isolated from diseased red drum Sciaenops ocellatus in Florida, USA.</title>
        <authorList>
            <person name="Kawahara M."/>
            <person name="Cody T.T."/>
            <person name="Yanong R.P.E."/>
            <person name="Henderson E."/>
            <person name="Yazdi Z."/>
            <person name="Soto E."/>
        </authorList>
    </citation>
    <scope>NUCLEOTIDE SEQUENCE [LARGE SCALE GENOMIC DNA]</scope>
    <source>
        <strain evidence="2 3">R22-20-7</strain>
    </source>
</reference>